<dbReference type="EMBL" id="JAWJWE010000036">
    <property type="protein sequence ID" value="KAK6629633.1"/>
    <property type="molecule type" value="Genomic_DNA"/>
</dbReference>
<evidence type="ECO:0000313" key="1">
    <source>
        <dbReference type="EMBL" id="KAK6629633.1"/>
    </source>
</evidence>
<organism evidence="1 2">
    <name type="scientific">Polyplax serrata</name>
    <name type="common">Common mouse louse</name>
    <dbReference type="NCBI Taxonomy" id="468196"/>
    <lineage>
        <taxon>Eukaryota</taxon>
        <taxon>Metazoa</taxon>
        <taxon>Ecdysozoa</taxon>
        <taxon>Arthropoda</taxon>
        <taxon>Hexapoda</taxon>
        <taxon>Insecta</taxon>
        <taxon>Pterygota</taxon>
        <taxon>Neoptera</taxon>
        <taxon>Paraneoptera</taxon>
        <taxon>Psocodea</taxon>
        <taxon>Troctomorpha</taxon>
        <taxon>Phthiraptera</taxon>
        <taxon>Anoplura</taxon>
        <taxon>Polyplacidae</taxon>
        <taxon>Polyplax</taxon>
    </lineage>
</organism>
<proteinExistence type="predicted"/>
<protein>
    <submittedName>
        <fullName evidence="1">Uncharacterized protein</fullName>
    </submittedName>
</protein>
<name>A0AAN8RX07_POLSC</name>
<dbReference type="AlphaFoldDB" id="A0AAN8RX07"/>
<accession>A0AAN8RX07</accession>
<dbReference type="Proteomes" id="UP001372834">
    <property type="component" value="Unassembled WGS sequence"/>
</dbReference>
<evidence type="ECO:0000313" key="2">
    <source>
        <dbReference type="Proteomes" id="UP001372834"/>
    </source>
</evidence>
<comment type="caution">
    <text evidence="1">The sequence shown here is derived from an EMBL/GenBank/DDBJ whole genome shotgun (WGS) entry which is preliminary data.</text>
</comment>
<gene>
    <name evidence="1" type="ORF">RUM43_003450</name>
</gene>
<reference evidence="1 2" key="1">
    <citation type="submission" date="2023-10" db="EMBL/GenBank/DDBJ databases">
        <title>Genomes of two closely related lineages of the louse Polyplax serrata with different host specificities.</title>
        <authorList>
            <person name="Martinu J."/>
            <person name="Tarabai H."/>
            <person name="Stefka J."/>
            <person name="Hypsa V."/>
        </authorList>
    </citation>
    <scope>NUCLEOTIDE SEQUENCE [LARGE SCALE GENOMIC DNA]</scope>
    <source>
        <strain evidence="1">HR10_N</strain>
    </source>
</reference>
<sequence>MSARRFCAKQIPNRKTHLFFPSRDKVSEQTLRVFKEVSGFLNVANLIYLTKEEVGHLRQSETEKVLKEHVACRQLEKRRLGRSYRINFQHFRQEELEGGEKLTRDFEWRKTKGDDRDGSGANVEEKLIQVYETKREK</sequence>